<dbReference type="AlphaFoldDB" id="A0A6M2B4B9"/>
<protein>
    <recommendedName>
        <fullName evidence="5">Homeobox protein YbgS</fullName>
    </recommendedName>
</protein>
<sequence>MKKLAIILLSATMALASGAAFAEGADTGSNNGSANQSDSPGSVQKIAPNGVDNSKINETDKPVNEVHKKKHTSTTKAHKDMSKKTVDHKKAMCKDGRCPDQVPGTNQSKATGN</sequence>
<feature type="compositionally biased region" description="Polar residues" evidence="1">
    <location>
        <begin position="103"/>
        <end position="113"/>
    </location>
</feature>
<dbReference type="Pfam" id="PF13985">
    <property type="entry name" value="YbgS"/>
    <property type="match status" value="1"/>
</dbReference>
<evidence type="ECO:0008006" key="5">
    <source>
        <dbReference type="Google" id="ProtNLM"/>
    </source>
</evidence>
<gene>
    <name evidence="3" type="ORF">GW579_13480</name>
</gene>
<feature type="compositionally biased region" description="Basic and acidic residues" evidence="1">
    <location>
        <begin position="77"/>
        <end position="98"/>
    </location>
</feature>
<comment type="caution">
    <text evidence="3">The sequence shown here is derived from an EMBL/GenBank/DDBJ whole genome shotgun (WGS) entry which is preliminary data.</text>
</comment>
<keyword evidence="2" id="KW-0732">Signal</keyword>
<feature type="compositionally biased region" description="Basic and acidic residues" evidence="1">
    <location>
        <begin position="55"/>
        <end position="66"/>
    </location>
</feature>
<name>A0A6M2B4B9_9GAMM</name>
<organism evidence="3 4">
    <name type="scientific">Rahnella contaminans</name>
    <dbReference type="NCBI Taxonomy" id="2703882"/>
    <lineage>
        <taxon>Bacteria</taxon>
        <taxon>Pseudomonadati</taxon>
        <taxon>Pseudomonadota</taxon>
        <taxon>Gammaproteobacteria</taxon>
        <taxon>Enterobacterales</taxon>
        <taxon>Yersiniaceae</taxon>
        <taxon>Rahnella</taxon>
    </lineage>
</organism>
<evidence type="ECO:0000313" key="3">
    <source>
        <dbReference type="EMBL" id="NGX88086.1"/>
    </source>
</evidence>
<feature type="compositionally biased region" description="Polar residues" evidence="1">
    <location>
        <begin position="27"/>
        <end position="42"/>
    </location>
</feature>
<evidence type="ECO:0000256" key="2">
    <source>
        <dbReference type="SAM" id="SignalP"/>
    </source>
</evidence>
<dbReference type="InterPro" id="IPR020363">
    <property type="entry name" value="Uncharacterised_YbgS"/>
</dbReference>
<proteinExistence type="predicted"/>
<evidence type="ECO:0000256" key="1">
    <source>
        <dbReference type="SAM" id="MobiDB-lite"/>
    </source>
</evidence>
<reference evidence="3 4" key="1">
    <citation type="submission" date="2020-03" db="EMBL/GenBank/DDBJ databases">
        <title>Rahnella aceri sp. nov., isoated from traditional Jeju Makgeolli.</title>
        <authorList>
            <person name="Kim I.S."/>
            <person name="Jeon D."/>
        </authorList>
    </citation>
    <scope>NUCLEOTIDE SEQUENCE [LARGE SCALE GENOMIC DNA]</scope>
    <source>
        <strain evidence="3 4">Lac-M11</strain>
    </source>
</reference>
<evidence type="ECO:0000313" key="4">
    <source>
        <dbReference type="Proteomes" id="UP000476696"/>
    </source>
</evidence>
<feature type="signal peptide" evidence="2">
    <location>
        <begin position="1"/>
        <end position="22"/>
    </location>
</feature>
<keyword evidence="4" id="KW-1185">Reference proteome</keyword>
<feature type="region of interest" description="Disordered" evidence="1">
    <location>
        <begin position="23"/>
        <end position="113"/>
    </location>
</feature>
<dbReference type="EMBL" id="JAADJS010000002">
    <property type="protein sequence ID" value="NGX88086.1"/>
    <property type="molecule type" value="Genomic_DNA"/>
</dbReference>
<feature type="chain" id="PRO_5026842611" description="Homeobox protein YbgS" evidence="2">
    <location>
        <begin position="23"/>
        <end position="113"/>
    </location>
</feature>
<accession>A0A6M2B4B9</accession>
<dbReference type="Proteomes" id="UP000476696">
    <property type="component" value="Unassembled WGS sequence"/>
</dbReference>
<dbReference type="RefSeq" id="WP_165059485.1">
    <property type="nucleotide sequence ID" value="NZ_JAADJS010000002.1"/>
</dbReference>